<sequence>MEAKSSPATLLLLLSSSLWMLLLLLQAPSMVTCHKEMKSIYVGQQVLPMRIGRPAFGPESLAFDHRGGGPYTGVSNGRVLRWRGARRGWAEFAHNYKHAYVTLHPEVRVVSCRAWRIRTVAECAAKKKLVVPESACGRPLGLQFHRASGDLYFADAYLGLMRVGRRGGLARAVATEAGGAPLNFVNGVDIDQETGHVYFTDSSAAYQRRYELSTITAN</sequence>
<evidence type="ECO:0000256" key="1">
    <source>
        <dbReference type="SAM" id="SignalP"/>
    </source>
</evidence>
<dbReference type="AlphaFoldDB" id="A0A5J9TDK9"/>
<evidence type="ECO:0000313" key="2">
    <source>
        <dbReference type="EMBL" id="TVU09362.1"/>
    </source>
</evidence>
<dbReference type="PANTHER" id="PTHR10426">
    <property type="entry name" value="STRICTOSIDINE SYNTHASE-RELATED"/>
    <property type="match status" value="1"/>
</dbReference>
<dbReference type="SUPFAM" id="SSF63829">
    <property type="entry name" value="Calcium-dependent phosphotriesterase"/>
    <property type="match status" value="1"/>
</dbReference>
<comment type="caution">
    <text evidence="2">The sequence shown here is derived from an EMBL/GenBank/DDBJ whole genome shotgun (WGS) entry which is preliminary data.</text>
</comment>
<dbReference type="InterPro" id="IPR011042">
    <property type="entry name" value="6-blade_b-propeller_TolB-like"/>
</dbReference>
<protein>
    <submittedName>
        <fullName evidence="2">Uncharacterized protein</fullName>
    </submittedName>
</protein>
<dbReference type="GO" id="GO:0012505">
    <property type="term" value="C:endomembrane system"/>
    <property type="evidence" value="ECO:0007669"/>
    <property type="project" value="TreeGrafter"/>
</dbReference>
<feature type="signal peptide" evidence="1">
    <location>
        <begin position="1"/>
        <end position="33"/>
    </location>
</feature>
<dbReference type="PANTHER" id="PTHR10426:SF139">
    <property type="entry name" value="OS09G0374900 PROTEIN"/>
    <property type="match status" value="1"/>
</dbReference>
<organism evidence="2 3">
    <name type="scientific">Eragrostis curvula</name>
    <name type="common">weeping love grass</name>
    <dbReference type="NCBI Taxonomy" id="38414"/>
    <lineage>
        <taxon>Eukaryota</taxon>
        <taxon>Viridiplantae</taxon>
        <taxon>Streptophyta</taxon>
        <taxon>Embryophyta</taxon>
        <taxon>Tracheophyta</taxon>
        <taxon>Spermatophyta</taxon>
        <taxon>Magnoliopsida</taxon>
        <taxon>Liliopsida</taxon>
        <taxon>Poales</taxon>
        <taxon>Poaceae</taxon>
        <taxon>PACMAD clade</taxon>
        <taxon>Chloridoideae</taxon>
        <taxon>Eragrostideae</taxon>
        <taxon>Eragrostidinae</taxon>
        <taxon>Eragrostis</taxon>
    </lineage>
</organism>
<gene>
    <name evidence="2" type="ORF">EJB05_42832</name>
</gene>
<evidence type="ECO:0000313" key="3">
    <source>
        <dbReference type="Proteomes" id="UP000324897"/>
    </source>
</evidence>
<name>A0A5J9TDK9_9POAL</name>
<dbReference type="GO" id="GO:0016787">
    <property type="term" value="F:hydrolase activity"/>
    <property type="evidence" value="ECO:0007669"/>
    <property type="project" value="TreeGrafter"/>
</dbReference>
<dbReference type="Gene3D" id="2.120.10.30">
    <property type="entry name" value="TolB, C-terminal domain"/>
    <property type="match status" value="1"/>
</dbReference>
<feature type="chain" id="PRO_5023804377" evidence="1">
    <location>
        <begin position="34"/>
        <end position="218"/>
    </location>
</feature>
<keyword evidence="3" id="KW-1185">Reference proteome</keyword>
<dbReference type="Pfam" id="PF20067">
    <property type="entry name" value="SSL_N"/>
    <property type="match status" value="1"/>
</dbReference>
<dbReference type="EMBL" id="RWGY01000039">
    <property type="protein sequence ID" value="TVU09362.1"/>
    <property type="molecule type" value="Genomic_DNA"/>
</dbReference>
<feature type="non-terminal residue" evidence="2">
    <location>
        <position position="1"/>
    </location>
</feature>
<reference evidence="2 3" key="1">
    <citation type="journal article" date="2019" name="Sci. Rep.">
        <title>A high-quality genome of Eragrostis curvula grass provides insights into Poaceae evolution and supports new strategies to enhance forage quality.</title>
        <authorList>
            <person name="Carballo J."/>
            <person name="Santos B.A.C.M."/>
            <person name="Zappacosta D."/>
            <person name="Garbus I."/>
            <person name="Selva J.P."/>
            <person name="Gallo C.A."/>
            <person name="Diaz A."/>
            <person name="Albertini E."/>
            <person name="Caccamo M."/>
            <person name="Echenique V."/>
        </authorList>
    </citation>
    <scope>NUCLEOTIDE SEQUENCE [LARGE SCALE GENOMIC DNA]</scope>
    <source>
        <strain evidence="3">cv. Victoria</strain>
        <tissue evidence="2">Leaf</tissue>
    </source>
</reference>
<proteinExistence type="predicted"/>
<keyword evidence="1" id="KW-0732">Signal</keyword>
<dbReference type="Proteomes" id="UP000324897">
    <property type="component" value="Chromosome 3"/>
</dbReference>
<dbReference type="Gramene" id="TVU09362">
    <property type="protein sequence ID" value="TVU09362"/>
    <property type="gene ID" value="EJB05_42832"/>
</dbReference>
<dbReference type="OrthoDB" id="5307922at2759"/>
<accession>A0A5J9TDK9</accession>